<dbReference type="CDD" id="cd16276">
    <property type="entry name" value="metallo-hydrolase-like_MBL-fold"/>
    <property type="match status" value="1"/>
</dbReference>
<gene>
    <name evidence="2" type="ORF">L207DRAFT_516092</name>
</gene>
<evidence type="ECO:0000259" key="1">
    <source>
        <dbReference type="SMART" id="SM00849"/>
    </source>
</evidence>
<organism evidence="2 3">
    <name type="scientific">Hyaloscypha variabilis (strain UAMH 11265 / GT02V1 / F)</name>
    <name type="common">Meliniomyces variabilis</name>
    <dbReference type="NCBI Taxonomy" id="1149755"/>
    <lineage>
        <taxon>Eukaryota</taxon>
        <taxon>Fungi</taxon>
        <taxon>Dikarya</taxon>
        <taxon>Ascomycota</taxon>
        <taxon>Pezizomycotina</taxon>
        <taxon>Leotiomycetes</taxon>
        <taxon>Helotiales</taxon>
        <taxon>Hyaloscyphaceae</taxon>
        <taxon>Hyaloscypha</taxon>
        <taxon>Hyaloscypha variabilis</taxon>
    </lineage>
</organism>
<keyword evidence="3" id="KW-1185">Reference proteome</keyword>
<feature type="domain" description="Metallo-beta-lactamase" evidence="1">
    <location>
        <begin position="6"/>
        <end position="145"/>
    </location>
</feature>
<evidence type="ECO:0000313" key="3">
    <source>
        <dbReference type="Proteomes" id="UP000235786"/>
    </source>
</evidence>
<dbReference type="Gene3D" id="3.60.15.10">
    <property type="entry name" value="Ribonuclease Z/Hydroxyacylglutathione hydrolase-like"/>
    <property type="match status" value="1"/>
</dbReference>
<sequence length="258" mass="28591">MMLYAIGNITSIPITHLIYSHSHADHIGAAWIFSKDIQIIAHIDTAHHLSLTPDPTRPPPKTTFKDSYNLYLGNQTLELSYKGENHISGNIFIYAPIQKVLILIDIVFPGWTPFSGLGEAKSFPGYINAHAQILSYDFNHYIGGHLGRSGNRTDVLIQQEYVQDLFTNCETAINLSATSNPTYNIGDIVEAVAEENPGNKWAFFKIYLDTLTGLCANATNEKWLGRLAAADVYQFENAGFVLESLRIDYAVLGPEGTV</sequence>
<dbReference type="InterPro" id="IPR036866">
    <property type="entry name" value="RibonucZ/Hydroxyglut_hydro"/>
</dbReference>
<dbReference type="InterPro" id="IPR001279">
    <property type="entry name" value="Metallo-B-lactamas"/>
</dbReference>
<proteinExistence type="predicted"/>
<dbReference type="OrthoDB" id="449487at2759"/>
<keyword evidence="2" id="KW-0378">Hydrolase</keyword>
<dbReference type="AlphaFoldDB" id="A0A2J6R9J9"/>
<reference evidence="2 3" key="1">
    <citation type="submission" date="2016-04" db="EMBL/GenBank/DDBJ databases">
        <title>A degradative enzymes factory behind the ericoid mycorrhizal symbiosis.</title>
        <authorList>
            <consortium name="DOE Joint Genome Institute"/>
            <person name="Martino E."/>
            <person name="Morin E."/>
            <person name="Grelet G."/>
            <person name="Kuo A."/>
            <person name="Kohler A."/>
            <person name="Daghino S."/>
            <person name="Barry K."/>
            <person name="Choi C."/>
            <person name="Cichocki N."/>
            <person name="Clum A."/>
            <person name="Copeland A."/>
            <person name="Hainaut M."/>
            <person name="Haridas S."/>
            <person name="Labutti K."/>
            <person name="Lindquist E."/>
            <person name="Lipzen A."/>
            <person name="Khouja H.-R."/>
            <person name="Murat C."/>
            <person name="Ohm R."/>
            <person name="Olson A."/>
            <person name="Spatafora J."/>
            <person name="Veneault-Fourrey C."/>
            <person name="Henrissat B."/>
            <person name="Grigoriev I."/>
            <person name="Martin F."/>
            <person name="Perotto S."/>
        </authorList>
    </citation>
    <scope>NUCLEOTIDE SEQUENCE [LARGE SCALE GENOMIC DNA]</scope>
    <source>
        <strain evidence="2 3">F</strain>
    </source>
</reference>
<dbReference type="SMART" id="SM00849">
    <property type="entry name" value="Lactamase_B"/>
    <property type="match status" value="1"/>
</dbReference>
<protein>
    <submittedName>
        <fullName evidence="2">Metallo-hydrolase/oxidoreductase</fullName>
    </submittedName>
</protein>
<accession>A0A2J6R9J9</accession>
<name>A0A2J6R9J9_HYAVF</name>
<evidence type="ECO:0000313" key="2">
    <source>
        <dbReference type="EMBL" id="PMD35153.1"/>
    </source>
</evidence>
<dbReference type="SUPFAM" id="SSF56281">
    <property type="entry name" value="Metallo-hydrolase/oxidoreductase"/>
    <property type="match status" value="1"/>
</dbReference>
<dbReference type="GO" id="GO:0016787">
    <property type="term" value="F:hydrolase activity"/>
    <property type="evidence" value="ECO:0007669"/>
    <property type="project" value="UniProtKB-KW"/>
</dbReference>
<dbReference type="EMBL" id="KZ613952">
    <property type="protein sequence ID" value="PMD35153.1"/>
    <property type="molecule type" value="Genomic_DNA"/>
</dbReference>
<dbReference type="Proteomes" id="UP000235786">
    <property type="component" value="Unassembled WGS sequence"/>
</dbReference>
<dbReference type="Pfam" id="PF00753">
    <property type="entry name" value="Lactamase_B"/>
    <property type="match status" value="1"/>
</dbReference>